<protein>
    <submittedName>
        <fullName evidence="1">Type I-E CRISPR-associated protein Cas6/Cse3/CasE</fullName>
    </submittedName>
</protein>
<proteinExistence type="predicted"/>
<dbReference type="OrthoDB" id="9795689at2"/>
<dbReference type="InterPro" id="IPR010179">
    <property type="entry name" value="CRISPR-assoc_prot_Cse3"/>
</dbReference>
<dbReference type="SUPFAM" id="SSF117987">
    <property type="entry name" value="CRISPR-associated protein"/>
    <property type="match status" value="1"/>
</dbReference>
<evidence type="ECO:0000313" key="2">
    <source>
        <dbReference type="Proteomes" id="UP000430564"/>
    </source>
</evidence>
<dbReference type="RefSeq" id="WP_152159006.1">
    <property type="nucleotide sequence ID" value="NZ_WEHX01000100.1"/>
</dbReference>
<dbReference type="EMBL" id="WEHX01000100">
    <property type="protein sequence ID" value="KAB7654505.1"/>
    <property type="molecule type" value="Genomic_DNA"/>
</dbReference>
<dbReference type="SMART" id="SM01101">
    <property type="entry name" value="CRISPR_assoc"/>
    <property type="match status" value="1"/>
</dbReference>
<dbReference type="Gene3D" id="3.30.70.1210">
    <property type="entry name" value="Crispr-associated protein, domain 2"/>
    <property type="match status" value="1"/>
</dbReference>
<accession>A0A6I1EI50</accession>
<sequence length="206" mass="23745">MSSFVAGRVVLKPEAVYRLKVTDQYAIHRLMLQLVESGEDELVAPEIRTRNPLGLQWVDRGERLEGRVIDFLTTRPIRLPSLPSDITLLCRELPKHFLEHQFYQFQIVVNPIYMRMKHRVAITDEEEILTWFASKLRHGGAACAQLQVDQRGRDVFWKDSHRVVYARARISGVLNVLNRPAFIDTFSKGIGKGRAFGFGFLQLKII</sequence>
<dbReference type="AlphaFoldDB" id="A0A6I1EI50"/>
<gene>
    <name evidence="1" type="primary">cas6e</name>
    <name evidence="1" type="ORF">GBM95_10225</name>
</gene>
<dbReference type="NCBIfam" id="TIGR01907">
    <property type="entry name" value="casE_Cse3"/>
    <property type="match status" value="1"/>
</dbReference>
<evidence type="ECO:0000313" key="1">
    <source>
        <dbReference type="EMBL" id="KAB7654505.1"/>
    </source>
</evidence>
<dbReference type="Proteomes" id="UP000430564">
    <property type="component" value="Unassembled WGS sequence"/>
</dbReference>
<reference evidence="1 2" key="1">
    <citation type="submission" date="2019-10" db="EMBL/GenBank/DDBJ databases">
        <title>Genome diversity of Sutterella seckii.</title>
        <authorList>
            <person name="Chaplin A.V."/>
            <person name="Sokolova S.R."/>
            <person name="Mosin K.A."/>
            <person name="Ivanova E.L."/>
            <person name="Kochetkova T.O."/>
            <person name="Goltsov A.Y."/>
            <person name="Trofimov D.Y."/>
            <person name="Efimov B.A."/>
        </authorList>
    </citation>
    <scope>NUCLEOTIDE SEQUENCE [LARGE SCALE GENOMIC DNA]</scope>
    <source>
        <strain evidence="1 2">ASD393</strain>
    </source>
</reference>
<organism evidence="1 2">
    <name type="scientific">Sutterella seckii</name>
    <dbReference type="NCBI Taxonomy" id="1944635"/>
    <lineage>
        <taxon>Bacteria</taxon>
        <taxon>Pseudomonadati</taxon>
        <taxon>Pseudomonadota</taxon>
        <taxon>Betaproteobacteria</taxon>
        <taxon>Burkholderiales</taxon>
        <taxon>Sutterellaceae</taxon>
        <taxon>Sutterella</taxon>
    </lineage>
</organism>
<dbReference type="Pfam" id="PF08798">
    <property type="entry name" value="CRISPR_assoc"/>
    <property type="match status" value="1"/>
</dbReference>
<name>A0A6I1EI50_9BURK</name>
<comment type="caution">
    <text evidence="1">The sequence shown here is derived from an EMBL/GenBank/DDBJ whole genome shotgun (WGS) entry which is preliminary data.</text>
</comment>